<proteinExistence type="predicted"/>
<protein>
    <submittedName>
        <fullName evidence="1">Uncharacterized protein</fullName>
    </submittedName>
</protein>
<accession>A0AAD7K5T1</accession>
<evidence type="ECO:0000313" key="1">
    <source>
        <dbReference type="EMBL" id="KAJ7778767.1"/>
    </source>
</evidence>
<gene>
    <name evidence="1" type="ORF">DFH07DRAFT_795903</name>
</gene>
<reference evidence="1" key="1">
    <citation type="submission" date="2023-03" db="EMBL/GenBank/DDBJ databases">
        <title>Massive genome expansion in bonnet fungi (Mycena s.s.) driven by repeated elements and novel gene families across ecological guilds.</title>
        <authorList>
            <consortium name="Lawrence Berkeley National Laboratory"/>
            <person name="Harder C.B."/>
            <person name="Miyauchi S."/>
            <person name="Viragh M."/>
            <person name="Kuo A."/>
            <person name="Thoen E."/>
            <person name="Andreopoulos B."/>
            <person name="Lu D."/>
            <person name="Skrede I."/>
            <person name="Drula E."/>
            <person name="Henrissat B."/>
            <person name="Morin E."/>
            <person name="Kohler A."/>
            <person name="Barry K."/>
            <person name="LaButti K."/>
            <person name="Morin E."/>
            <person name="Salamov A."/>
            <person name="Lipzen A."/>
            <person name="Mereny Z."/>
            <person name="Hegedus B."/>
            <person name="Baldrian P."/>
            <person name="Stursova M."/>
            <person name="Weitz H."/>
            <person name="Taylor A."/>
            <person name="Grigoriev I.V."/>
            <person name="Nagy L.G."/>
            <person name="Martin F."/>
            <person name="Kauserud H."/>
        </authorList>
    </citation>
    <scope>NUCLEOTIDE SEQUENCE</scope>
    <source>
        <strain evidence="1">CBHHK188m</strain>
    </source>
</reference>
<dbReference type="AlphaFoldDB" id="A0AAD7K5T1"/>
<sequence length="211" mass="23078">MSVTSSNTLPTEVSTPEWDPNTVSYDVVDLILSHAVGQVIHDAVESVLHGQPITLSSLPGWSFLGDLAGVSRTFRAIMLKLVALAFRIPLPSERIFLEAYKKLRSLLLFAAATSAGAVMDPPEGWQSPLMRAYGHYAKARFLARGRLIHRSVVSLRSHRAEIYLALRFCNGTGAELAYPLLDASHSQLGSIETDRGSRWYVIRGSGNVCIA</sequence>
<name>A0AAD7K5T1_9AGAR</name>
<evidence type="ECO:0000313" key="2">
    <source>
        <dbReference type="Proteomes" id="UP001215280"/>
    </source>
</evidence>
<dbReference type="EMBL" id="JARJLG010000008">
    <property type="protein sequence ID" value="KAJ7778767.1"/>
    <property type="molecule type" value="Genomic_DNA"/>
</dbReference>
<keyword evidence="2" id="KW-1185">Reference proteome</keyword>
<organism evidence="1 2">
    <name type="scientific">Mycena maculata</name>
    <dbReference type="NCBI Taxonomy" id="230809"/>
    <lineage>
        <taxon>Eukaryota</taxon>
        <taxon>Fungi</taxon>
        <taxon>Dikarya</taxon>
        <taxon>Basidiomycota</taxon>
        <taxon>Agaricomycotina</taxon>
        <taxon>Agaricomycetes</taxon>
        <taxon>Agaricomycetidae</taxon>
        <taxon>Agaricales</taxon>
        <taxon>Marasmiineae</taxon>
        <taxon>Mycenaceae</taxon>
        <taxon>Mycena</taxon>
    </lineage>
</organism>
<dbReference type="Proteomes" id="UP001215280">
    <property type="component" value="Unassembled WGS sequence"/>
</dbReference>
<comment type="caution">
    <text evidence="1">The sequence shown here is derived from an EMBL/GenBank/DDBJ whole genome shotgun (WGS) entry which is preliminary data.</text>
</comment>